<sequence>MHRRIHAALITALCALLVALVGPAPASAEPAQDGPWYLALGDSYAAGYQPGEGDDLTGGYAGEVREALAETAAGARLENLACSGERIGTLLDGGPYCAYEGSQRDAAMAFLAEHPDTALITLDIGGNDVQTCVERSTGAIDLPCLQEGLATIQTRLPELLSDLRAAAPDAQIVITNYPDVFLAAWLTGPAGQDVARLSVTLSESLDQIYAGAAAAAGADFADVGDAFRTRDFEPVVQDPTYGEIPVNVERICTLTWMCSRGDIHPNDAGYSLIASVIAPLLEPVQASPSPTPTTSSPTPSTDPTPGEGTTTSQVPGEPSASADPQRPAAVQTDGGSSPHVALVVALLALVGAALLGAAGRVRRRSGASH</sequence>
<gene>
    <name evidence="5" type="ORF">FB557_1687</name>
</gene>
<evidence type="ECO:0000313" key="6">
    <source>
        <dbReference type="Proteomes" id="UP000315628"/>
    </source>
</evidence>
<dbReference type="AlphaFoldDB" id="A0A560W9J9"/>
<comment type="caution">
    <text evidence="5">The sequence shown here is derived from an EMBL/GenBank/DDBJ whole genome shotgun (WGS) entry which is preliminary data.</text>
</comment>
<dbReference type="InterPro" id="IPR036514">
    <property type="entry name" value="SGNH_hydro_sf"/>
</dbReference>
<feature type="transmembrane region" description="Helical" evidence="2">
    <location>
        <begin position="340"/>
        <end position="359"/>
    </location>
</feature>
<feature type="compositionally biased region" description="Low complexity" evidence="1">
    <location>
        <begin position="292"/>
        <end position="312"/>
    </location>
</feature>
<evidence type="ECO:0000259" key="4">
    <source>
        <dbReference type="Pfam" id="PF13472"/>
    </source>
</evidence>
<reference evidence="5 6" key="1">
    <citation type="submission" date="2019-06" db="EMBL/GenBank/DDBJ databases">
        <title>Sequencing the genomes of 1000 actinobacteria strains.</title>
        <authorList>
            <person name="Klenk H.-P."/>
        </authorList>
    </citation>
    <scope>NUCLEOTIDE SEQUENCE [LARGE SCALE GENOMIC DNA]</scope>
    <source>
        <strain evidence="5 6">DSM 18935</strain>
    </source>
</reference>
<proteinExistence type="predicted"/>
<organism evidence="5 6">
    <name type="scientific">Marihabitans asiaticum</name>
    <dbReference type="NCBI Taxonomy" id="415218"/>
    <lineage>
        <taxon>Bacteria</taxon>
        <taxon>Bacillati</taxon>
        <taxon>Actinomycetota</taxon>
        <taxon>Actinomycetes</taxon>
        <taxon>Micrococcales</taxon>
        <taxon>Intrasporangiaceae</taxon>
        <taxon>Marihabitans</taxon>
    </lineage>
</organism>
<dbReference type="RefSeq" id="WP_170236247.1">
    <property type="nucleotide sequence ID" value="NZ_BAAAYT010000005.1"/>
</dbReference>
<protein>
    <submittedName>
        <fullName evidence="5">Lysophospholipase L1-like esterase</fullName>
    </submittedName>
</protein>
<dbReference type="CDD" id="cd00229">
    <property type="entry name" value="SGNH_hydrolase"/>
    <property type="match status" value="1"/>
</dbReference>
<keyword evidence="6" id="KW-1185">Reference proteome</keyword>
<evidence type="ECO:0000256" key="1">
    <source>
        <dbReference type="SAM" id="MobiDB-lite"/>
    </source>
</evidence>
<keyword evidence="2" id="KW-1133">Transmembrane helix</keyword>
<feature type="domain" description="SGNH hydrolase-type esterase" evidence="4">
    <location>
        <begin position="39"/>
        <end position="271"/>
    </location>
</feature>
<dbReference type="SUPFAM" id="SSF52266">
    <property type="entry name" value="SGNH hydrolase"/>
    <property type="match status" value="1"/>
</dbReference>
<dbReference type="GO" id="GO:0004622">
    <property type="term" value="F:phosphatidylcholine lysophospholipase activity"/>
    <property type="evidence" value="ECO:0007669"/>
    <property type="project" value="TreeGrafter"/>
</dbReference>
<keyword evidence="2" id="KW-0812">Transmembrane</keyword>
<dbReference type="Pfam" id="PF13472">
    <property type="entry name" value="Lipase_GDSL_2"/>
    <property type="match status" value="1"/>
</dbReference>
<evidence type="ECO:0000256" key="2">
    <source>
        <dbReference type="SAM" id="Phobius"/>
    </source>
</evidence>
<feature type="signal peptide" evidence="3">
    <location>
        <begin position="1"/>
        <end position="28"/>
    </location>
</feature>
<dbReference type="EMBL" id="VIUW01000003">
    <property type="protein sequence ID" value="TWD14282.1"/>
    <property type="molecule type" value="Genomic_DNA"/>
</dbReference>
<feature type="region of interest" description="Disordered" evidence="1">
    <location>
        <begin position="284"/>
        <end position="335"/>
    </location>
</feature>
<keyword evidence="3" id="KW-0732">Signal</keyword>
<evidence type="ECO:0000256" key="3">
    <source>
        <dbReference type="SAM" id="SignalP"/>
    </source>
</evidence>
<name>A0A560W9J9_9MICO</name>
<dbReference type="InterPro" id="IPR013830">
    <property type="entry name" value="SGNH_hydro"/>
</dbReference>
<feature type="chain" id="PRO_5022140919" evidence="3">
    <location>
        <begin position="29"/>
        <end position="369"/>
    </location>
</feature>
<keyword evidence="2" id="KW-0472">Membrane</keyword>
<dbReference type="PANTHER" id="PTHR30383:SF5">
    <property type="entry name" value="SGNH HYDROLASE-TYPE ESTERASE DOMAIN-CONTAINING PROTEIN"/>
    <property type="match status" value="1"/>
</dbReference>
<accession>A0A560W9J9</accession>
<dbReference type="PANTHER" id="PTHR30383">
    <property type="entry name" value="THIOESTERASE 1/PROTEASE 1/LYSOPHOSPHOLIPASE L1"/>
    <property type="match status" value="1"/>
</dbReference>
<evidence type="ECO:0000313" key="5">
    <source>
        <dbReference type="EMBL" id="TWD14282.1"/>
    </source>
</evidence>
<dbReference type="InterPro" id="IPR051532">
    <property type="entry name" value="Ester_Hydrolysis_Enzymes"/>
</dbReference>
<dbReference type="Proteomes" id="UP000315628">
    <property type="component" value="Unassembled WGS sequence"/>
</dbReference>
<dbReference type="Gene3D" id="3.40.50.1110">
    <property type="entry name" value="SGNH hydrolase"/>
    <property type="match status" value="1"/>
</dbReference>